<feature type="region of interest" description="Disordered" evidence="1">
    <location>
        <begin position="114"/>
        <end position="149"/>
    </location>
</feature>
<evidence type="ECO:0000313" key="2">
    <source>
        <dbReference type="EMBL" id="GKV36693.1"/>
    </source>
</evidence>
<dbReference type="EMBL" id="BPVZ01000118">
    <property type="protein sequence ID" value="GKV36693.1"/>
    <property type="molecule type" value="Genomic_DNA"/>
</dbReference>
<reference evidence="2 3" key="1">
    <citation type="journal article" date="2021" name="Commun. Biol.">
        <title>The genome of Shorea leprosula (Dipterocarpaceae) highlights the ecological relevance of drought in aseasonal tropical rainforests.</title>
        <authorList>
            <person name="Ng K.K.S."/>
            <person name="Kobayashi M.J."/>
            <person name="Fawcett J.A."/>
            <person name="Hatakeyama M."/>
            <person name="Paape T."/>
            <person name="Ng C.H."/>
            <person name="Ang C.C."/>
            <person name="Tnah L.H."/>
            <person name="Lee C.T."/>
            <person name="Nishiyama T."/>
            <person name="Sese J."/>
            <person name="O'Brien M.J."/>
            <person name="Copetti D."/>
            <person name="Mohd Noor M.I."/>
            <person name="Ong R.C."/>
            <person name="Putra M."/>
            <person name="Sireger I.Z."/>
            <person name="Indrioko S."/>
            <person name="Kosugi Y."/>
            <person name="Izuno A."/>
            <person name="Isagi Y."/>
            <person name="Lee S.L."/>
            <person name="Shimizu K.K."/>
        </authorList>
    </citation>
    <scope>NUCLEOTIDE SEQUENCE [LARGE SCALE GENOMIC DNA]</scope>
    <source>
        <strain evidence="2">214</strain>
    </source>
</reference>
<proteinExistence type="predicted"/>
<feature type="compositionally biased region" description="Basic and acidic residues" evidence="1">
    <location>
        <begin position="134"/>
        <end position="143"/>
    </location>
</feature>
<evidence type="ECO:0000256" key="1">
    <source>
        <dbReference type="SAM" id="MobiDB-lite"/>
    </source>
</evidence>
<keyword evidence="3" id="KW-1185">Reference proteome</keyword>
<protein>
    <submittedName>
        <fullName evidence="2">Uncharacterized protein</fullName>
    </submittedName>
</protein>
<evidence type="ECO:0000313" key="3">
    <source>
        <dbReference type="Proteomes" id="UP001054252"/>
    </source>
</evidence>
<feature type="compositionally biased region" description="Basic residues" evidence="1">
    <location>
        <begin position="124"/>
        <end position="133"/>
    </location>
</feature>
<organism evidence="2 3">
    <name type="scientific">Rubroshorea leprosula</name>
    <dbReference type="NCBI Taxonomy" id="152421"/>
    <lineage>
        <taxon>Eukaryota</taxon>
        <taxon>Viridiplantae</taxon>
        <taxon>Streptophyta</taxon>
        <taxon>Embryophyta</taxon>
        <taxon>Tracheophyta</taxon>
        <taxon>Spermatophyta</taxon>
        <taxon>Magnoliopsida</taxon>
        <taxon>eudicotyledons</taxon>
        <taxon>Gunneridae</taxon>
        <taxon>Pentapetalae</taxon>
        <taxon>rosids</taxon>
        <taxon>malvids</taxon>
        <taxon>Malvales</taxon>
        <taxon>Dipterocarpaceae</taxon>
        <taxon>Rubroshorea</taxon>
    </lineage>
</organism>
<comment type="caution">
    <text evidence="2">The sequence shown here is derived from an EMBL/GenBank/DDBJ whole genome shotgun (WGS) entry which is preliminary data.</text>
</comment>
<accession>A0AAV5LIJ6</accession>
<sequence length="149" mass="16052">MEAKAAAAALARVDGEELATVAGAAVWLGGSKWAVVAAVAAVREAGSNLAIAAICVLKNPTRVLTREPSSGSQEPRLGSHRAGFSRTQFGFSPENPTRVLKNLGRVPTELGSLVRTRAGFSTKKEKKKRRRKKEVRERRRMIGDEGDED</sequence>
<dbReference type="Proteomes" id="UP001054252">
    <property type="component" value="Unassembled WGS sequence"/>
</dbReference>
<dbReference type="AlphaFoldDB" id="A0AAV5LIJ6"/>
<gene>
    <name evidence="2" type="ORF">SLEP1_g44794</name>
</gene>
<name>A0AAV5LIJ6_9ROSI</name>
<feature type="region of interest" description="Disordered" evidence="1">
    <location>
        <begin position="64"/>
        <end position="98"/>
    </location>
</feature>